<gene>
    <name evidence="3" type="ORF">QBC41DRAFT_55492</name>
</gene>
<evidence type="ECO:0000259" key="2">
    <source>
        <dbReference type="Pfam" id="PF06985"/>
    </source>
</evidence>
<dbReference type="InterPro" id="IPR010730">
    <property type="entry name" value="HET"/>
</dbReference>
<evidence type="ECO:0000313" key="3">
    <source>
        <dbReference type="EMBL" id="KAK0658498.1"/>
    </source>
</evidence>
<dbReference type="InterPro" id="IPR052895">
    <property type="entry name" value="HetReg/Transcr_Mod"/>
</dbReference>
<proteinExistence type="predicted"/>
<protein>
    <recommendedName>
        <fullName evidence="2">Heterokaryon incompatibility domain-containing protein</fullName>
    </recommendedName>
</protein>
<dbReference type="Pfam" id="PF06985">
    <property type="entry name" value="HET"/>
    <property type="match status" value="1"/>
</dbReference>
<accession>A0AA39YTW1</accession>
<dbReference type="PANTHER" id="PTHR24148:SF73">
    <property type="entry name" value="HET DOMAIN PROTEIN (AFU_ORTHOLOGUE AFUA_8G01020)"/>
    <property type="match status" value="1"/>
</dbReference>
<dbReference type="Proteomes" id="UP001174997">
    <property type="component" value="Unassembled WGS sequence"/>
</dbReference>
<reference evidence="3" key="1">
    <citation type="submission" date="2023-06" db="EMBL/GenBank/DDBJ databases">
        <title>Genome-scale phylogeny and comparative genomics of the fungal order Sordariales.</title>
        <authorList>
            <consortium name="Lawrence Berkeley National Laboratory"/>
            <person name="Hensen N."/>
            <person name="Bonometti L."/>
            <person name="Westerberg I."/>
            <person name="Brannstrom I.O."/>
            <person name="Guillou S."/>
            <person name="Cros-Aarteil S."/>
            <person name="Calhoun S."/>
            <person name="Haridas S."/>
            <person name="Kuo A."/>
            <person name="Mondo S."/>
            <person name="Pangilinan J."/>
            <person name="Riley R."/>
            <person name="Labutti K."/>
            <person name="Andreopoulos B."/>
            <person name="Lipzen A."/>
            <person name="Chen C."/>
            <person name="Yanf M."/>
            <person name="Daum C."/>
            <person name="Ng V."/>
            <person name="Clum A."/>
            <person name="Steindorff A."/>
            <person name="Ohm R."/>
            <person name="Martin F."/>
            <person name="Silar P."/>
            <person name="Natvig D."/>
            <person name="Lalanne C."/>
            <person name="Gautier V."/>
            <person name="Ament-Velasquez S.L."/>
            <person name="Kruys A."/>
            <person name="Hutchinson M.I."/>
            <person name="Powell A.J."/>
            <person name="Barry K."/>
            <person name="Miller A.N."/>
            <person name="Grigoriev I.V."/>
            <person name="Debuchy R."/>
            <person name="Gladieux P."/>
            <person name="Thoren M.H."/>
            <person name="Johannesson H."/>
        </authorList>
    </citation>
    <scope>NUCLEOTIDE SEQUENCE</scope>
    <source>
        <strain evidence="3">CBS 307.81</strain>
    </source>
</reference>
<comment type="caution">
    <text evidence="3">The sequence shown here is derived from an EMBL/GenBank/DDBJ whole genome shotgun (WGS) entry which is preliminary data.</text>
</comment>
<name>A0AA39YTW1_9PEZI</name>
<evidence type="ECO:0000313" key="4">
    <source>
        <dbReference type="Proteomes" id="UP001174997"/>
    </source>
</evidence>
<organism evidence="3 4">
    <name type="scientific">Cercophora samala</name>
    <dbReference type="NCBI Taxonomy" id="330535"/>
    <lineage>
        <taxon>Eukaryota</taxon>
        <taxon>Fungi</taxon>
        <taxon>Dikarya</taxon>
        <taxon>Ascomycota</taxon>
        <taxon>Pezizomycotina</taxon>
        <taxon>Sordariomycetes</taxon>
        <taxon>Sordariomycetidae</taxon>
        <taxon>Sordariales</taxon>
        <taxon>Lasiosphaeriaceae</taxon>
        <taxon>Cercophora</taxon>
    </lineage>
</organism>
<feature type="compositionally biased region" description="Polar residues" evidence="1">
    <location>
        <begin position="1"/>
        <end position="12"/>
    </location>
</feature>
<dbReference type="PANTHER" id="PTHR24148">
    <property type="entry name" value="ANKYRIN REPEAT DOMAIN-CONTAINING PROTEIN 39 HOMOLOG-RELATED"/>
    <property type="match status" value="1"/>
</dbReference>
<dbReference type="EMBL" id="JAULSY010000204">
    <property type="protein sequence ID" value="KAK0658498.1"/>
    <property type="molecule type" value="Genomic_DNA"/>
</dbReference>
<evidence type="ECO:0000256" key="1">
    <source>
        <dbReference type="SAM" id="MobiDB-lite"/>
    </source>
</evidence>
<keyword evidence="4" id="KW-1185">Reference proteome</keyword>
<sequence length="712" mass="80149">MAQPRQTTPESSRSLDRHTQVRLNPPSDDYVLYQLSSRNKYALLKDAIGNKEESDEEGRRILENLAFFDKSVADCFQLRSDAVFEAPLRLLFSADAKIVQDEISECESYIILSYCWHGTNSDWKKATSELNLVPWSFSQRLVEDPDAGILSWRTSKDEGIWLDAVCIDQDSSEKHAAIGAMNFIYASARQLIIILEDVLLEEEEARFIYEWKQHMRSYEEHVKTWSQIKHWADHEPGAQRLSVSVYNKISASRWFNRAWCHHEIRCSPTFVAPARQPQLLVPSRSGKPVAIPVSAYYLMHELTCARPNSAIAPVMDALLSKFQRQVLKRLQPHPYYQPIVSILRNDFNQPLFAEIDRVLAKGASIFHDKLQIALNLAGVPLVWLNQENNVSEDGLYWICILLSLGTGDKSVLGFWGGQLTYPKLDSQELGRSWARRSGPFGFYSHTAQACSDVQELGISAVEMEYIELDLLVLEPPLIDAEVVKELSLLGNTIVTAHNLDYCLSPNDDAIPRLDEAGIDKVNLLVGYLALAGPAWIRNAWSCLQQNYLIPEMIVEGGWPHQMFSTGFYSGPDATTGTPLHKTAGLLLSLCEVSDADKPQYFPFVVSFLAAIMDEAFRIIFCITSPKLILTGDYSPMNLAIIPSFDTAYLTDVVVAVPASLAGRECPHRRAWLLQRRPDGAWRSRGTDYLLGCDTIVEGGRVKLQKGVRVYGT</sequence>
<feature type="domain" description="Heterokaryon incompatibility" evidence="2">
    <location>
        <begin position="109"/>
        <end position="263"/>
    </location>
</feature>
<dbReference type="AlphaFoldDB" id="A0AA39YTW1"/>
<feature type="region of interest" description="Disordered" evidence="1">
    <location>
        <begin position="1"/>
        <end position="25"/>
    </location>
</feature>